<evidence type="ECO:0000256" key="5">
    <source>
        <dbReference type="ARBA" id="ARBA00022989"/>
    </source>
</evidence>
<evidence type="ECO:0000313" key="11">
    <source>
        <dbReference type="Proteomes" id="UP000623687"/>
    </source>
</evidence>
<dbReference type="Proteomes" id="UP000623687">
    <property type="component" value="Unassembled WGS sequence"/>
</dbReference>
<dbReference type="Pfam" id="PF04577">
    <property type="entry name" value="Glyco_transf_61"/>
    <property type="match status" value="1"/>
</dbReference>
<dbReference type="InterPro" id="IPR007657">
    <property type="entry name" value="Glycosyltransferase_61"/>
</dbReference>
<dbReference type="RefSeq" id="XP_036628212.1">
    <property type="nucleotide sequence ID" value="XM_036778823.1"/>
</dbReference>
<dbReference type="GO" id="GO:0005783">
    <property type="term" value="C:endoplasmic reticulum"/>
    <property type="evidence" value="ECO:0007669"/>
    <property type="project" value="TreeGrafter"/>
</dbReference>
<dbReference type="PANTHER" id="PTHR20961">
    <property type="entry name" value="GLYCOSYLTRANSFERASE"/>
    <property type="match status" value="1"/>
</dbReference>
<evidence type="ECO:0000256" key="8">
    <source>
        <dbReference type="SAM" id="SignalP"/>
    </source>
</evidence>
<evidence type="ECO:0000256" key="1">
    <source>
        <dbReference type="ARBA" id="ARBA00004167"/>
    </source>
</evidence>
<keyword evidence="3" id="KW-0808">Transferase</keyword>
<keyword evidence="4" id="KW-0812">Transmembrane</keyword>
<evidence type="ECO:0000256" key="3">
    <source>
        <dbReference type="ARBA" id="ARBA00022679"/>
    </source>
</evidence>
<dbReference type="VEuPathDB" id="FungiDB:PC9H_009318"/>
<keyword evidence="6" id="KW-0472">Membrane</keyword>
<gene>
    <name evidence="10" type="ORF">PC9H_009318</name>
</gene>
<evidence type="ECO:0000313" key="10">
    <source>
        <dbReference type="EMBL" id="KAF7424018.1"/>
    </source>
</evidence>
<keyword evidence="11" id="KW-1185">Reference proteome</keyword>
<sequence length="490" mass="55527">MWSAPTTREILLVSALWITLLILFQAPGRITNSIAAVPFGFNITSKTNANVDSVPVPKSYKTRLSWGDKRVPKTKLLAHVPGWTIFDRLYLMNGIVYIVSDEPASIPDISLMLSKAKFIENGPGEIEGRRPDAEDIQVISTKAAKKLFGTGAQIIDGVTFYVNDPSQFITHYYHWSAELWFGFWRTYSALDPAISPTGHTSLPPPRRIMFSHLNGDHWRDYAAMNQWTLLSSAPSITLEFAEDFRERADLKRPFVFTRIILEDRSAVMYGYNFQRFQRISSVPFGLPGSVHWWMTIRHSIVSFAGVDVAYGEAKTLGNHTHQRVGESTSDTPVITYISRQSWGRRMLIPADHDKLVKELYKLRDNYGYEVNIVSMDKMSRQEQITLAAKTTIMMGVHGNGLTSLIWMNPTPRSTVMEFFYPGGFAYDYEYTTRALGMTHYGFWGADYFTNPDSPQVAYPEGFQGNSIPIDGAVVARLCHERLQLISELDD</sequence>
<dbReference type="GeneID" id="59379136"/>
<comment type="caution">
    <text evidence="10">The sequence shown here is derived from an EMBL/GenBank/DDBJ whole genome shotgun (WGS) entry which is preliminary data.</text>
</comment>
<dbReference type="PANTHER" id="PTHR20961:SF38">
    <property type="entry name" value="PROTEIN O-LINKED-MANNOSE BETA-1,4-N-ACETYLGLUCOSAMINYLTRANSFERASE 2"/>
    <property type="match status" value="1"/>
</dbReference>
<dbReference type="GO" id="GO:0016020">
    <property type="term" value="C:membrane"/>
    <property type="evidence" value="ECO:0007669"/>
    <property type="project" value="UniProtKB-SubCell"/>
</dbReference>
<dbReference type="GO" id="GO:0097363">
    <property type="term" value="F:protein O-acetylglucosaminyltransferase activity"/>
    <property type="evidence" value="ECO:0007669"/>
    <property type="project" value="TreeGrafter"/>
</dbReference>
<keyword evidence="7" id="KW-0325">Glycoprotein</keyword>
<name>A0A8H7DQJ9_PLEOS</name>
<evidence type="ECO:0000256" key="6">
    <source>
        <dbReference type="ARBA" id="ARBA00023136"/>
    </source>
</evidence>
<evidence type="ECO:0000259" key="9">
    <source>
        <dbReference type="Pfam" id="PF04577"/>
    </source>
</evidence>
<evidence type="ECO:0000256" key="4">
    <source>
        <dbReference type="ARBA" id="ARBA00022692"/>
    </source>
</evidence>
<dbReference type="InterPro" id="IPR049625">
    <property type="entry name" value="Glyco_transf_61_cat"/>
</dbReference>
<accession>A0A8H7DQJ9</accession>
<reference evidence="10" key="1">
    <citation type="submission" date="2019-07" db="EMBL/GenBank/DDBJ databases">
        <authorList>
            <person name="Palmer J.M."/>
        </authorList>
    </citation>
    <scope>NUCLEOTIDE SEQUENCE</scope>
    <source>
        <strain evidence="10">PC9</strain>
    </source>
</reference>
<dbReference type="EMBL" id="JACETU010000007">
    <property type="protein sequence ID" value="KAF7424018.1"/>
    <property type="molecule type" value="Genomic_DNA"/>
</dbReference>
<feature type="signal peptide" evidence="8">
    <location>
        <begin position="1"/>
        <end position="28"/>
    </location>
</feature>
<keyword evidence="8" id="KW-0732">Signal</keyword>
<feature type="chain" id="PRO_5034443216" description="Glycosyltransferase 61 catalytic domain-containing protein" evidence="8">
    <location>
        <begin position="29"/>
        <end position="490"/>
    </location>
</feature>
<comment type="subcellular location">
    <subcellularLocation>
        <location evidence="1">Membrane</location>
        <topology evidence="1">Single-pass membrane protein</topology>
    </subcellularLocation>
</comment>
<evidence type="ECO:0000256" key="7">
    <source>
        <dbReference type="ARBA" id="ARBA00023180"/>
    </source>
</evidence>
<dbReference type="GO" id="GO:0035269">
    <property type="term" value="P:protein O-linked glycosylation via mannose"/>
    <property type="evidence" value="ECO:0007669"/>
    <property type="project" value="TreeGrafter"/>
</dbReference>
<keyword evidence="5" id="KW-1133">Transmembrane helix</keyword>
<proteinExistence type="predicted"/>
<evidence type="ECO:0000256" key="2">
    <source>
        <dbReference type="ARBA" id="ARBA00022676"/>
    </source>
</evidence>
<dbReference type="OrthoDB" id="529273at2759"/>
<keyword evidence="2" id="KW-0328">Glycosyltransferase</keyword>
<feature type="domain" description="Glycosyltransferase 61 catalytic" evidence="9">
    <location>
        <begin position="307"/>
        <end position="410"/>
    </location>
</feature>
<dbReference type="AlphaFoldDB" id="A0A8H7DQJ9"/>
<organism evidence="10 11">
    <name type="scientific">Pleurotus ostreatus</name>
    <name type="common">Oyster mushroom</name>
    <name type="synonym">White-rot fungus</name>
    <dbReference type="NCBI Taxonomy" id="5322"/>
    <lineage>
        <taxon>Eukaryota</taxon>
        <taxon>Fungi</taxon>
        <taxon>Dikarya</taxon>
        <taxon>Basidiomycota</taxon>
        <taxon>Agaricomycotina</taxon>
        <taxon>Agaricomycetes</taxon>
        <taxon>Agaricomycetidae</taxon>
        <taxon>Agaricales</taxon>
        <taxon>Pleurotineae</taxon>
        <taxon>Pleurotaceae</taxon>
        <taxon>Pleurotus</taxon>
    </lineage>
</organism>
<protein>
    <recommendedName>
        <fullName evidence="9">Glycosyltransferase 61 catalytic domain-containing protein</fullName>
    </recommendedName>
</protein>